<sequence length="445" mass="48871">MIDTIAVLERLLFLADKAGLFRFDLKKLLDDYLGDVQLVTEFATHRQKILGRFFDVMEGIHSADPGAEIQIVAHSEGTVVTFLSLLEAMCADAANRPAWLPQVRGLMTIGSPIDKHLLLWPELWRPLEGIRWNPPPGERIRWLNYYDYGDPVGFMLDTARLWLKLHGGDGFAFGAEDDFGYSRYYLPGKAHVDYWDDDYVFGHFLSRVVDPPPAENHYDERPKNAVGARMATYLLSYAAIALVLWGAVYLLYKSVAACIGAGAPPLAIVRNVTGITLLVAGITVSARIPRLTRKRSLYLIGPALFLGAVILYPLLVEPGVRASMGGLFTPLGTDPTAAVLMLAAAVLALTTFLSGAFPRGGMKPLLIVGLCAAGGIVASVVLGDAEHGAVWPIIPAAAAFLYLWWLAALFFDLIFVWQRYIRQAKGLIHLHKLYRARSAAAAAQR</sequence>
<dbReference type="KEGG" id="gpi:GPICK_04325"/>
<proteinExistence type="predicted"/>
<accession>A0A0B5BF43</accession>
<evidence type="ECO:0000256" key="1">
    <source>
        <dbReference type="SAM" id="Phobius"/>
    </source>
</evidence>
<dbReference type="AlphaFoldDB" id="A0A0B5BF43"/>
<feature type="transmembrane region" description="Helical" evidence="1">
    <location>
        <begin position="389"/>
        <end position="417"/>
    </location>
</feature>
<keyword evidence="1" id="KW-0812">Transmembrane</keyword>
<feature type="transmembrane region" description="Helical" evidence="1">
    <location>
        <begin position="296"/>
        <end position="315"/>
    </location>
</feature>
<dbReference type="EMBL" id="CP009788">
    <property type="protein sequence ID" value="AJE02696.1"/>
    <property type="molecule type" value="Genomic_DNA"/>
</dbReference>
<evidence type="ECO:0000313" key="3">
    <source>
        <dbReference type="Proteomes" id="UP000057609"/>
    </source>
</evidence>
<reference evidence="2 3" key="1">
    <citation type="journal article" date="2015" name="Genome Announc.">
        <title>Complete Genome of Geobacter pickeringii G13T, a Metal-Reducing Isolate from Sedimentary Kaolin Deposits.</title>
        <authorList>
            <person name="Badalamenti J.P."/>
            <person name="Bond D.R."/>
        </authorList>
    </citation>
    <scope>NUCLEOTIDE SEQUENCE [LARGE SCALE GENOMIC DNA]</scope>
    <source>
        <strain evidence="2 3">G13</strain>
    </source>
</reference>
<keyword evidence="3" id="KW-1185">Reference proteome</keyword>
<keyword evidence="1" id="KW-1133">Transmembrane helix</keyword>
<feature type="transmembrane region" description="Helical" evidence="1">
    <location>
        <begin position="231"/>
        <end position="252"/>
    </location>
</feature>
<feature type="transmembrane region" description="Helical" evidence="1">
    <location>
        <begin position="335"/>
        <end position="353"/>
    </location>
</feature>
<feature type="transmembrane region" description="Helical" evidence="1">
    <location>
        <begin position="264"/>
        <end position="284"/>
    </location>
</feature>
<name>A0A0B5BF43_9BACT</name>
<evidence type="ECO:0000313" key="2">
    <source>
        <dbReference type="EMBL" id="AJE02696.1"/>
    </source>
</evidence>
<protein>
    <submittedName>
        <fullName evidence="2">Uncharacterized protein</fullName>
    </submittedName>
</protein>
<feature type="transmembrane region" description="Helical" evidence="1">
    <location>
        <begin position="365"/>
        <end position="383"/>
    </location>
</feature>
<organism evidence="2 3">
    <name type="scientific">Geobacter pickeringii</name>
    <dbReference type="NCBI Taxonomy" id="345632"/>
    <lineage>
        <taxon>Bacteria</taxon>
        <taxon>Pseudomonadati</taxon>
        <taxon>Thermodesulfobacteriota</taxon>
        <taxon>Desulfuromonadia</taxon>
        <taxon>Geobacterales</taxon>
        <taxon>Geobacteraceae</taxon>
        <taxon>Geobacter</taxon>
    </lineage>
</organism>
<dbReference type="STRING" id="345632.GPICK_04325"/>
<keyword evidence="1" id="KW-0472">Membrane</keyword>
<dbReference type="Proteomes" id="UP000057609">
    <property type="component" value="Chromosome"/>
</dbReference>
<dbReference type="HOGENOM" id="CLU_615052_0_0_7"/>
<gene>
    <name evidence="2" type="ORF">GPICK_04325</name>
</gene>